<name>A0A7X2TAE7_9FIRM</name>
<gene>
    <name evidence="3" type="ORF">FYJ52_04855</name>
</gene>
<evidence type="ECO:0000256" key="1">
    <source>
        <dbReference type="ARBA" id="ARBA00022801"/>
    </source>
</evidence>
<reference evidence="3 4" key="1">
    <citation type="submission" date="2019-08" db="EMBL/GenBank/DDBJ databases">
        <title>In-depth cultivation of the pig gut microbiome towards novel bacterial diversity and tailored functional studies.</title>
        <authorList>
            <person name="Wylensek D."/>
            <person name="Hitch T.C.A."/>
            <person name="Clavel T."/>
        </authorList>
    </citation>
    <scope>NUCLEOTIDE SEQUENCE [LARGE SCALE GENOMIC DNA]</scope>
    <source>
        <strain evidence="3 4">RF-744-FAT-4</strain>
    </source>
</reference>
<dbReference type="EMBL" id="VUMO01000005">
    <property type="protein sequence ID" value="MSS19733.1"/>
    <property type="molecule type" value="Genomic_DNA"/>
</dbReference>
<dbReference type="InterPro" id="IPR003736">
    <property type="entry name" value="PAAI_dom"/>
</dbReference>
<evidence type="ECO:0000313" key="4">
    <source>
        <dbReference type="Proteomes" id="UP000461754"/>
    </source>
</evidence>
<dbReference type="CDD" id="cd03443">
    <property type="entry name" value="PaaI_thioesterase"/>
    <property type="match status" value="1"/>
</dbReference>
<dbReference type="InterPro" id="IPR006683">
    <property type="entry name" value="Thioestr_dom"/>
</dbReference>
<dbReference type="SUPFAM" id="SSF54637">
    <property type="entry name" value="Thioesterase/thiol ester dehydrase-isomerase"/>
    <property type="match status" value="1"/>
</dbReference>
<proteinExistence type="predicted"/>
<dbReference type="RefSeq" id="WP_154576138.1">
    <property type="nucleotide sequence ID" value="NZ_VUMO01000005.1"/>
</dbReference>
<dbReference type="AlphaFoldDB" id="A0A7X2TAE7"/>
<evidence type="ECO:0000313" key="3">
    <source>
        <dbReference type="EMBL" id="MSS19733.1"/>
    </source>
</evidence>
<dbReference type="GO" id="GO:0016289">
    <property type="term" value="F:acyl-CoA hydrolase activity"/>
    <property type="evidence" value="ECO:0007669"/>
    <property type="project" value="UniProtKB-ARBA"/>
</dbReference>
<dbReference type="NCBIfam" id="TIGR00369">
    <property type="entry name" value="unchar_dom_1"/>
    <property type="match status" value="1"/>
</dbReference>
<dbReference type="PANTHER" id="PTHR42856:SF1">
    <property type="entry name" value="ACYL-COENZYME A THIOESTERASE PAAI"/>
    <property type="match status" value="1"/>
</dbReference>
<organism evidence="3 4">
    <name type="scientific">Pseudoramibacter porci</name>
    <dbReference type="NCBI Taxonomy" id="2606631"/>
    <lineage>
        <taxon>Bacteria</taxon>
        <taxon>Bacillati</taxon>
        <taxon>Bacillota</taxon>
        <taxon>Clostridia</taxon>
        <taxon>Eubacteriales</taxon>
        <taxon>Eubacteriaceae</taxon>
        <taxon>Pseudoramibacter</taxon>
    </lineage>
</organism>
<protein>
    <submittedName>
        <fullName evidence="3">PaaI family thioesterase</fullName>
    </submittedName>
</protein>
<accession>A0A7X2TAE7</accession>
<dbReference type="Proteomes" id="UP000461754">
    <property type="component" value="Unassembled WGS sequence"/>
</dbReference>
<keyword evidence="4" id="KW-1185">Reference proteome</keyword>
<keyword evidence="1" id="KW-0378">Hydrolase</keyword>
<dbReference type="Gene3D" id="3.10.129.10">
    <property type="entry name" value="Hotdog Thioesterase"/>
    <property type="match status" value="1"/>
</dbReference>
<dbReference type="PANTHER" id="PTHR42856">
    <property type="entry name" value="ACYL-COENZYME A THIOESTERASE PAAI"/>
    <property type="match status" value="1"/>
</dbReference>
<evidence type="ECO:0000259" key="2">
    <source>
        <dbReference type="Pfam" id="PF03061"/>
    </source>
</evidence>
<dbReference type="Pfam" id="PF03061">
    <property type="entry name" value="4HBT"/>
    <property type="match status" value="1"/>
</dbReference>
<dbReference type="InterPro" id="IPR052723">
    <property type="entry name" value="Acyl-CoA_thioesterase_PaaI"/>
</dbReference>
<comment type="caution">
    <text evidence="3">The sequence shown here is derived from an EMBL/GenBank/DDBJ whole genome shotgun (WGS) entry which is preliminary data.</text>
</comment>
<sequence length="140" mass="15353">MKKLLTPEEKALLFAETKKRFAKDRFATKKTECKLLDVAPGYAKCAMPITEDHRNGLDMVMGGAIFTLADFTFAIASNTGQPDTVSLDAHITYLNPSKGHMLYAESECLKAGRRTCSFTIHVTDDEGAHVADVTLNGVRV</sequence>
<dbReference type="InterPro" id="IPR029069">
    <property type="entry name" value="HotDog_dom_sf"/>
</dbReference>
<feature type="domain" description="Thioesterase" evidence="2">
    <location>
        <begin position="59"/>
        <end position="128"/>
    </location>
</feature>